<protein>
    <recommendedName>
        <fullName evidence="12">HEXIM P-TEFb complex subunit 1</fullName>
    </recommendedName>
</protein>
<keyword evidence="7" id="KW-0539">Nucleus</keyword>
<feature type="region of interest" description="Disordered" evidence="9">
    <location>
        <begin position="77"/>
        <end position="164"/>
    </location>
</feature>
<evidence type="ECO:0000256" key="5">
    <source>
        <dbReference type="ARBA" id="ARBA00023054"/>
    </source>
</evidence>
<dbReference type="Proteomes" id="UP000250572">
    <property type="component" value="Unassembled WGS sequence"/>
</dbReference>
<dbReference type="InterPro" id="IPR024872">
    <property type="entry name" value="HEXIM"/>
</dbReference>
<keyword evidence="11" id="KW-1185">Reference proteome</keyword>
<gene>
    <name evidence="10" type="ORF">CCH79_00008307</name>
</gene>
<dbReference type="Pfam" id="PF15313">
    <property type="entry name" value="HEXIM"/>
    <property type="match status" value="1"/>
</dbReference>
<evidence type="ECO:0000256" key="8">
    <source>
        <dbReference type="SAM" id="Coils"/>
    </source>
</evidence>
<keyword evidence="5 8" id="KW-0175">Coiled coil</keyword>
<dbReference type="PANTHER" id="PTHR13469:SF8">
    <property type="entry name" value="HEXIM P-TEFB COMPLEX SUBUNIT 1"/>
    <property type="match status" value="1"/>
</dbReference>
<feature type="region of interest" description="Disordered" evidence="9">
    <location>
        <begin position="1"/>
        <end position="58"/>
    </location>
</feature>
<sequence length="522" mass="57632">MTEPAEQTHRIVTSGSPSGESSGDALEHLPANNRGGPQNGERGRQRAEKHQRRAEYCEDINTDKLWQMKGGRREVCPASAAGNELSNYPNATEPHKITDSDASPDCDHKRRGEKGEHGPLQETLNQSGVENLPIDSDTGLEARLGKKRHRRRTSKKKRHWKPYNKLSWEEKKALEERETVRASRMREEMFAKGLPVAPYNTTQFLMDEHDREEPDLNTEAGVRRLSGVSGRMEDTGSEEDLFDNEEEDDDDGSGGGGSDGIGRPGNSGGEYLQRDFSETYEMYHVESLQNMTKQELVQEYLELEKCMSRLEEENNRLRRAVEPVAAADNSQVRLREMELELERLRAENTELLLQSQPSKESGQSGNSLMFSGGLFSDVSVGEATTVCLRHARFFLRVSGDGGFRSPTLRRSSAEPNKRARTCSARDLLPGPVGVKEAASLGGRAGLGRDGRRLSWLLPEEAFVLEGSLFGFGALSDPEPGVALDQLVGVEGRPRVQPVSVGGGGRGRCVGARSSFTPLDRVG</sequence>
<evidence type="ECO:0000256" key="1">
    <source>
        <dbReference type="ARBA" id="ARBA00004123"/>
    </source>
</evidence>
<evidence type="ECO:0008006" key="12">
    <source>
        <dbReference type="Google" id="ProtNLM"/>
    </source>
</evidence>
<evidence type="ECO:0000256" key="7">
    <source>
        <dbReference type="ARBA" id="ARBA00023242"/>
    </source>
</evidence>
<feature type="compositionally biased region" description="Basic and acidic residues" evidence="9">
    <location>
        <begin position="41"/>
        <end position="56"/>
    </location>
</feature>
<dbReference type="Gene3D" id="6.10.250.2910">
    <property type="match status" value="1"/>
</dbReference>
<keyword evidence="3" id="KW-0678">Repressor</keyword>
<feature type="compositionally biased region" description="Basic and acidic residues" evidence="9">
    <location>
        <begin position="93"/>
        <end position="119"/>
    </location>
</feature>
<dbReference type="PRINTS" id="PR02094">
    <property type="entry name" value="HEXIMFAMILY"/>
</dbReference>
<feature type="compositionally biased region" description="Gly residues" evidence="9">
    <location>
        <begin position="253"/>
        <end position="268"/>
    </location>
</feature>
<dbReference type="GO" id="GO:0097322">
    <property type="term" value="F:7SK snRNA binding"/>
    <property type="evidence" value="ECO:0007669"/>
    <property type="project" value="TreeGrafter"/>
</dbReference>
<organism evidence="10 11">
    <name type="scientific">Gambusia affinis</name>
    <name type="common">Western mosquitofish</name>
    <name type="synonym">Heterandria affinis</name>
    <dbReference type="NCBI Taxonomy" id="33528"/>
    <lineage>
        <taxon>Eukaryota</taxon>
        <taxon>Metazoa</taxon>
        <taxon>Chordata</taxon>
        <taxon>Craniata</taxon>
        <taxon>Vertebrata</taxon>
        <taxon>Euteleostomi</taxon>
        <taxon>Actinopterygii</taxon>
        <taxon>Neopterygii</taxon>
        <taxon>Teleostei</taxon>
        <taxon>Neoteleostei</taxon>
        <taxon>Acanthomorphata</taxon>
        <taxon>Ovalentaria</taxon>
        <taxon>Atherinomorphae</taxon>
        <taxon>Cyprinodontiformes</taxon>
        <taxon>Poeciliidae</taxon>
        <taxon>Poeciliinae</taxon>
        <taxon>Gambusia</taxon>
    </lineage>
</organism>
<dbReference type="GO" id="GO:0000122">
    <property type="term" value="P:negative regulation of transcription by RNA polymerase II"/>
    <property type="evidence" value="ECO:0007669"/>
    <property type="project" value="InterPro"/>
</dbReference>
<keyword evidence="6" id="KW-0804">Transcription</keyword>
<evidence type="ECO:0000256" key="9">
    <source>
        <dbReference type="SAM" id="MobiDB-lite"/>
    </source>
</evidence>
<proteinExistence type="inferred from homology"/>
<evidence type="ECO:0000313" key="11">
    <source>
        <dbReference type="Proteomes" id="UP000250572"/>
    </source>
</evidence>
<dbReference type="GO" id="GO:0004861">
    <property type="term" value="F:cyclin-dependent protein serine/threonine kinase inhibitor activity"/>
    <property type="evidence" value="ECO:0007669"/>
    <property type="project" value="InterPro"/>
</dbReference>
<dbReference type="GO" id="GO:0005737">
    <property type="term" value="C:cytoplasm"/>
    <property type="evidence" value="ECO:0007669"/>
    <property type="project" value="InterPro"/>
</dbReference>
<keyword evidence="4" id="KW-0805">Transcription regulation</keyword>
<feature type="compositionally biased region" description="Acidic residues" evidence="9">
    <location>
        <begin position="235"/>
        <end position="252"/>
    </location>
</feature>
<evidence type="ECO:0000256" key="3">
    <source>
        <dbReference type="ARBA" id="ARBA00022491"/>
    </source>
</evidence>
<name>A0A315V2R4_GAMAF</name>
<dbReference type="STRING" id="33528.ENSGAFP00000004056"/>
<feature type="compositionally biased region" description="Polar residues" evidence="9">
    <location>
        <begin position="10"/>
        <end position="21"/>
    </location>
</feature>
<evidence type="ECO:0000313" key="10">
    <source>
        <dbReference type="EMBL" id="PWA17721.1"/>
    </source>
</evidence>
<feature type="compositionally biased region" description="Basic residues" evidence="9">
    <location>
        <begin position="145"/>
        <end position="162"/>
    </location>
</feature>
<evidence type="ECO:0000256" key="6">
    <source>
        <dbReference type="ARBA" id="ARBA00023163"/>
    </source>
</evidence>
<dbReference type="AlphaFoldDB" id="A0A315V2R4"/>
<feature type="coiled-coil region" evidence="8">
    <location>
        <begin position="293"/>
        <end position="354"/>
    </location>
</feature>
<dbReference type="GO" id="GO:0005654">
    <property type="term" value="C:nucleoplasm"/>
    <property type="evidence" value="ECO:0007669"/>
    <property type="project" value="TreeGrafter"/>
</dbReference>
<dbReference type="EMBL" id="NHOQ01002357">
    <property type="protein sequence ID" value="PWA17721.1"/>
    <property type="molecule type" value="Genomic_DNA"/>
</dbReference>
<accession>A0A315V2R4</accession>
<comment type="caution">
    <text evidence="10">The sequence shown here is derived from an EMBL/GenBank/DDBJ whole genome shotgun (WGS) entry which is preliminary data.</text>
</comment>
<feature type="region of interest" description="Disordered" evidence="9">
    <location>
        <begin position="211"/>
        <end position="272"/>
    </location>
</feature>
<comment type="subcellular location">
    <subcellularLocation>
        <location evidence="1">Nucleus</location>
    </subcellularLocation>
</comment>
<reference evidence="10 11" key="1">
    <citation type="journal article" date="2018" name="G3 (Bethesda)">
        <title>A High-Quality Reference Genome for the Invasive Mosquitofish Gambusia affinis Using a Chicago Library.</title>
        <authorList>
            <person name="Hoffberg S.L."/>
            <person name="Troendle N.J."/>
            <person name="Glenn T.C."/>
            <person name="Mahmud O."/>
            <person name="Louha S."/>
            <person name="Chalopin D."/>
            <person name="Bennetzen J.L."/>
            <person name="Mauricio R."/>
        </authorList>
    </citation>
    <scope>NUCLEOTIDE SEQUENCE [LARGE SCALE GENOMIC DNA]</scope>
    <source>
        <strain evidence="10">NE01/NJP1002.9</strain>
        <tissue evidence="10">Muscle</tissue>
    </source>
</reference>
<evidence type="ECO:0000256" key="2">
    <source>
        <dbReference type="ARBA" id="ARBA00008409"/>
    </source>
</evidence>
<comment type="similarity">
    <text evidence="2">Belongs to the HEXIM family.</text>
</comment>
<dbReference type="PANTHER" id="PTHR13469">
    <property type="entry name" value="HEXAMETHYLENE BISACETAMIDE INDUCIBLE 1"/>
    <property type="match status" value="1"/>
</dbReference>
<evidence type="ECO:0000256" key="4">
    <source>
        <dbReference type="ARBA" id="ARBA00023015"/>
    </source>
</evidence>